<gene>
    <name evidence="1" type="ORF">SAMN05421748_12298</name>
</gene>
<dbReference type="RefSeq" id="WP_097326267.1">
    <property type="nucleotide sequence ID" value="NZ_OBDY01000022.1"/>
</dbReference>
<dbReference type="EMBL" id="OBDY01000022">
    <property type="protein sequence ID" value="SNY61161.1"/>
    <property type="molecule type" value="Genomic_DNA"/>
</dbReference>
<organism evidence="1 2">
    <name type="scientific">Paractinoplanes atraurantiacus</name>
    <dbReference type="NCBI Taxonomy" id="1036182"/>
    <lineage>
        <taxon>Bacteria</taxon>
        <taxon>Bacillati</taxon>
        <taxon>Actinomycetota</taxon>
        <taxon>Actinomycetes</taxon>
        <taxon>Micromonosporales</taxon>
        <taxon>Micromonosporaceae</taxon>
        <taxon>Paractinoplanes</taxon>
    </lineage>
</organism>
<proteinExistence type="predicted"/>
<evidence type="ECO:0000313" key="1">
    <source>
        <dbReference type="EMBL" id="SNY61161.1"/>
    </source>
</evidence>
<dbReference type="OrthoDB" id="3468002at2"/>
<dbReference type="AlphaFoldDB" id="A0A285JQ12"/>
<keyword evidence="2" id="KW-1185">Reference proteome</keyword>
<sequence length="187" mass="20557">MSEHRIDLVEISLPEPAAPRRAAEVTQWLLATGVIEVNSDRDDLWQPSEYRAGPRVEQAAPGFERPAYRDAANNGVDVIAGRGLYHPYENYEPPDCPACGAPIDGELHTGLIESWLLAAEPEPVCERCGHRAPLGDWVAHGDEFGGWTFHVAELAVSFNNWPALSASFAAELGGRLGPRWRVVAEHR</sequence>
<accession>A0A285JQ12</accession>
<evidence type="ECO:0000313" key="2">
    <source>
        <dbReference type="Proteomes" id="UP000219612"/>
    </source>
</evidence>
<name>A0A285JQ12_9ACTN</name>
<protein>
    <submittedName>
        <fullName evidence="1">Uncharacterized protein</fullName>
    </submittedName>
</protein>
<dbReference type="Proteomes" id="UP000219612">
    <property type="component" value="Unassembled WGS sequence"/>
</dbReference>
<reference evidence="1 2" key="1">
    <citation type="submission" date="2017-09" db="EMBL/GenBank/DDBJ databases">
        <authorList>
            <person name="Ehlers B."/>
            <person name="Leendertz F.H."/>
        </authorList>
    </citation>
    <scope>NUCLEOTIDE SEQUENCE [LARGE SCALE GENOMIC DNA]</scope>
    <source>
        <strain evidence="1 2">CGMCC 4.6857</strain>
    </source>
</reference>